<evidence type="ECO:0000313" key="1">
    <source>
        <dbReference type="EMBL" id="MCC2748116.1"/>
    </source>
</evidence>
<dbReference type="RefSeq" id="WP_173849776.1">
    <property type="nucleotide sequence ID" value="NZ_DAWEFX010000007.1"/>
</dbReference>
<organism evidence="1 2">
    <name type="scientific">Agathobacter rectalis</name>
    <dbReference type="NCBI Taxonomy" id="39491"/>
    <lineage>
        <taxon>Bacteria</taxon>
        <taxon>Bacillati</taxon>
        <taxon>Bacillota</taxon>
        <taxon>Clostridia</taxon>
        <taxon>Lachnospirales</taxon>
        <taxon>Lachnospiraceae</taxon>
        <taxon>Agathobacter</taxon>
    </lineage>
</organism>
<gene>
    <name evidence="1" type="ORF">LK487_13970</name>
</gene>
<evidence type="ECO:0008006" key="3">
    <source>
        <dbReference type="Google" id="ProtNLM"/>
    </source>
</evidence>
<proteinExistence type="predicted"/>
<name>A0AAW4WV97_9FIRM</name>
<dbReference type="AlphaFoldDB" id="A0AAW4WV97"/>
<evidence type="ECO:0000313" key="2">
    <source>
        <dbReference type="Proteomes" id="UP001197847"/>
    </source>
</evidence>
<comment type="caution">
    <text evidence="1">The sequence shown here is derived from an EMBL/GenBank/DDBJ whole genome shotgun (WGS) entry which is preliminary data.</text>
</comment>
<accession>A0AAW4WV97</accession>
<sequence>MKELCNMELFEVDGGKKYKCTYCGYTSSSTSKMALHFGIKTWHYLLGGRIKEI</sequence>
<reference evidence="1" key="1">
    <citation type="submission" date="2021-10" db="EMBL/GenBank/DDBJ databases">
        <title>Collection of gut derived symbiotic bacterial strains cultured from healthy donors.</title>
        <authorList>
            <person name="Lin H."/>
            <person name="Littmann E."/>
            <person name="Claire K."/>
            <person name="Pamer E."/>
        </authorList>
    </citation>
    <scope>NUCLEOTIDE SEQUENCE</scope>
    <source>
        <strain evidence="1">MSK.22.92</strain>
    </source>
</reference>
<protein>
    <recommendedName>
        <fullName evidence="3">BED-type domain-containing protein</fullName>
    </recommendedName>
</protein>
<dbReference type="Proteomes" id="UP001197847">
    <property type="component" value="Unassembled WGS sequence"/>
</dbReference>
<dbReference type="EMBL" id="JAJFBX010000026">
    <property type="protein sequence ID" value="MCC2748116.1"/>
    <property type="molecule type" value="Genomic_DNA"/>
</dbReference>